<dbReference type="Proteomes" id="UP000316425">
    <property type="component" value="Unassembled WGS sequence"/>
</dbReference>
<keyword evidence="1" id="KW-1133">Transmembrane helix</keyword>
<proteinExistence type="predicted"/>
<dbReference type="AlphaFoldDB" id="A0A556P6K2"/>
<evidence type="ECO:0000256" key="1">
    <source>
        <dbReference type="SAM" id="Phobius"/>
    </source>
</evidence>
<evidence type="ECO:0000313" key="3">
    <source>
        <dbReference type="Proteomes" id="UP000316425"/>
    </source>
</evidence>
<feature type="transmembrane region" description="Helical" evidence="1">
    <location>
        <begin position="6"/>
        <end position="23"/>
    </location>
</feature>
<dbReference type="OrthoDB" id="9851521at2"/>
<organism evidence="2 3">
    <name type="scientific">Allobacillus salarius</name>
    <dbReference type="NCBI Taxonomy" id="1955272"/>
    <lineage>
        <taxon>Bacteria</taxon>
        <taxon>Bacillati</taxon>
        <taxon>Bacillota</taxon>
        <taxon>Bacilli</taxon>
        <taxon>Bacillales</taxon>
        <taxon>Bacillaceae</taxon>
        <taxon>Allobacillus</taxon>
    </lineage>
</organism>
<comment type="caution">
    <text evidence="2">The sequence shown here is derived from an EMBL/GenBank/DDBJ whole genome shotgun (WGS) entry which is preliminary data.</text>
</comment>
<keyword evidence="3" id="KW-1185">Reference proteome</keyword>
<name>A0A556P6K2_9BACI</name>
<keyword evidence="1" id="KW-0812">Transmembrane</keyword>
<evidence type="ECO:0000313" key="2">
    <source>
        <dbReference type="EMBL" id="TSJ59977.1"/>
    </source>
</evidence>
<keyword evidence="1" id="KW-0472">Membrane</keyword>
<reference evidence="2 3" key="1">
    <citation type="submission" date="2019-07" db="EMBL/GenBank/DDBJ databases">
        <title>Allobacillus sp. nov. SKP isolated from shrimp paste of Euphausiacea.</title>
        <authorList>
            <person name="Kanchanasin P."/>
            <person name="Tanasupawat S."/>
            <person name="Shi W."/>
            <person name="Wu L."/>
            <person name="Ma J."/>
        </authorList>
    </citation>
    <scope>NUCLEOTIDE SEQUENCE [LARGE SCALE GENOMIC DNA]</scope>
    <source>
        <strain evidence="2 3">SKP4-8</strain>
    </source>
</reference>
<dbReference type="EMBL" id="VMHE01000044">
    <property type="protein sequence ID" value="TSJ59977.1"/>
    <property type="molecule type" value="Genomic_DNA"/>
</dbReference>
<gene>
    <name evidence="2" type="ORF">FPQ13_12700</name>
</gene>
<dbReference type="RefSeq" id="WP_144089696.1">
    <property type="nucleotide sequence ID" value="NZ_VMHE01000044.1"/>
</dbReference>
<accession>A0A556P6K2</accession>
<sequence>MKKWIYFFIIFCVAIFIIYTFYFKTTTFKEVLPSLYEENDIKNIIINETIRDDNGKRIEERRVSINDQEKIKRLLKESANMELKKNRDLKSKSSPPTSFYLIRVNFVQTRKDFSFNMGDSDLIIGGSNNYTIVENNNLKQALNQEEIDWKPVK</sequence>
<protein>
    <submittedName>
        <fullName evidence="2">Uncharacterized protein</fullName>
    </submittedName>
</protein>